<proteinExistence type="predicted"/>
<dbReference type="EMBL" id="VSRR010000140">
    <property type="protein sequence ID" value="MPC10988.1"/>
    <property type="molecule type" value="Genomic_DNA"/>
</dbReference>
<accession>A0A5B7CPA9</accession>
<evidence type="ECO:0000313" key="1">
    <source>
        <dbReference type="EMBL" id="MPC10988.1"/>
    </source>
</evidence>
<reference evidence="1 2" key="1">
    <citation type="submission" date="2019-05" db="EMBL/GenBank/DDBJ databases">
        <title>Another draft genome of Portunus trituberculatus and its Hox gene families provides insights of decapod evolution.</title>
        <authorList>
            <person name="Jeong J.-H."/>
            <person name="Song I."/>
            <person name="Kim S."/>
            <person name="Choi T."/>
            <person name="Kim D."/>
            <person name="Ryu S."/>
            <person name="Kim W."/>
        </authorList>
    </citation>
    <scope>NUCLEOTIDE SEQUENCE [LARGE SCALE GENOMIC DNA]</scope>
    <source>
        <tissue evidence="1">Muscle</tissue>
    </source>
</reference>
<protein>
    <submittedName>
        <fullName evidence="1">Uncharacterized protein</fullName>
    </submittedName>
</protein>
<dbReference type="AlphaFoldDB" id="A0A5B7CPA9"/>
<keyword evidence="2" id="KW-1185">Reference proteome</keyword>
<comment type="caution">
    <text evidence="1">The sequence shown here is derived from an EMBL/GenBank/DDBJ whole genome shotgun (WGS) entry which is preliminary data.</text>
</comment>
<sequence length="237" mass="25874">MKQLHRAFPSGEKCLLVPTPIASPPRGIVFAQLVLFSSSHTRRKNTSIIGAWPRKDTILSNHISEPLLSPGFCVALSSCPRVLVSHVSVSSFYRVSVSLCCSDPLFLCSRVLVSLYPRVRVSQCSSVRVSPCSSVPLLQCSRVPVLRCSRVPCPRVRVSPCPHVLVHSCLCVAVPYLAAVSPLELTTVMRCQVVLSSQCPPTMRYTQGPQEALTMLYPMMRDPAATGETNEGRDALP</sequence>
<dbReference type="Proteomes" id="UP000324222">
    <property type="component" value="Unassembled WGS sequence"/>
</dbReference>
<evidence type="ECO:0000313" key="2">
    <source>
        <dbReference type="Proteomes" id="UP000324222"/>
    </source>
</evidence>
<gene>
    <name evidence="1" type="ORF">E2C01_003638</name>
</gene>
<name>A0A5B7CPA9_PORTR</name>
<organism evidence="1 2">
    <name type="scientific">Portunus trituberculatus</name>
    <name type="common">Swimming crab</name>
    <name type="synonym">Neptunus trituberculatus</name>
    <dbReference type="NCBI Taxonomy" id="210409"/>
    <lineage>
        <taxon>Eukaryota</taxon>
        <taxon>Metazoa</taxon>
        <taxon>Ecdysozoa</taxon>
        <taxon>Arthropoda</taxon>
        <taxon>Crustacea</taxon>
        <taxon>Multicrustacea</taxon>
        <taxon>Malacostraca</taxon>
        <taxon>Eumalacostraca</taxon>
        <taxon>Eucarida</taxon>
        <taxon>Decapoda</taxon>
        <taxon>Pleocyemata</taxon>
        <taxon>Brachyura</taxon>
        <taxon>Eubrachyura</taxon>
        <taxon>Portunoidea</taxon>
        <taxon>Portunidae</taxon>
        <taxon>Portuninae</taxon>
        <taxon>Portunus</taxon>
    </lineage>
</organism>